<accession>A0A5B6TL81</accession>
<keyword evidence="2" id="KW-1185">Reference proteome</keyword>
<dbReference type="EMBL" id="VKKY01000003">
    <property type="protein sequence ID" value="KAA3436852.1"/>
    <property type="molecule type" value="Genomic_DNA"/>
</dbReference>
<dbReference type="AlphaFoldDB" id="A0A5B6TL81"/>
<organism evidence="1 2">
    <name type="scientific">Rufibacter hautae</name>
    <dbReference type="NCBI Taxonomy" id="2595005"/>
    <lineage>
        <taxon>Bacteria</taxon>
        <taxon>Pseudomonadati</taxon>
        <taxon>Bacteroidota</taxon>
        <taxon>Cytophagia</taxon>
        <taxon>Cytophagales</taxon>
        <taxon>Hymenobacteraceae</taxon>
        <taxon>Rufibacter</taxon>
    </lineage>
</organism>
<dbReference type="SUPFAM" id="SSF56925">
    <property type="entry name" value="OMPA-like"/>
    <property type="match status" value="1"/>
</dbReference>
<proteinExistence type="predicted"/>
<sequence>MKYVFEDAYKLTLTASGGITVMNSDYQAGNVGIIEKAKIKGYGYNFGLGAMYQFSPYIGGMVNLDYLTIKGKRPEAGCSFCSEMVTGTISGVMLLATRATLTKLYSRSFRRGIFLVPYLRGGVGFMSYQAYSYRSEQSENPVTDYPGLTMVIPAGGGLRIRVTDQISLATEAVVLLPFSDYLDNRTGAGNFLGGYDQLLSFSLKGLYYLGSKRSSAVNGSVFKKFGFKKKK</sequence>
<evidence type="ECO:0000313" key="2">
    <source>
        <dbReference type="Proteomes" id="UP000324133"/>
    </source>
</evidence>
<comment type="caution">
    <text evidence="1">The sequence shown here is derived from an EMBL/GenBank/DDBJ whole genome shotgun (WGS) entry which is preliminary data.</text>
</comment>
<dbReference type="Gene3D" id="2.40.160.20">
    <property type="match status" value="1"/>
</dbReference>
<dbReference type="RefSeq" id="WP_149092791.1">
    <property type="nucleotide sequence ID" value="NZ_VKKY01000003.1"/>
</dbReference>
<protein>
    <recommendedName>
        <fullName evidence="3">Outer membrane protein beta-barrel domain-containing protein</fullName>
    </recommendedName>
</protein>
<evidence type="ECO:0008006" key="3">
    <source>
        <dbReference type="Google" id="ProtNLM"/>
    </source>
</evidence>
<evidence type="ECO:0000313" key="1">
    <source>
        <dbReference type="EMBL" id="KAA3436852.1"/>
    </source>
</evidence>
<reference evidence="1 2" key="1">
    <citation type="submission" date="2019-07" db="EMBL/GenBank/DDBJ databases">
        <title>Rufibacter sp. nov., isolated from lake sediment.</title>
        <authorList>
            <person name="Qu J.-H."/>
        </authorList>
    </citation>
    <scope>NUCLEOTIDE SEQUENCE [LARGE SCALE GENOMIC DNA]</scope>
    <source>
        <strain evidence="1 2">NBS58-1</strain>
    </source>
</reference>
<gene>
    <name evidence="1" type="ORF">FOA19_20980</name>
</gene>
<dbReference type="Proteomes" id="UP000324133">
    <property type="component" value="Unassembled WGS sequence"/>
</dbReference>
<name>A0A5B6TL81_9BACT</name>
<dbReference type="InterPro" id="IPR011250">
    <property type="entry name" value="OMP/PagP_B-barrel"/>
</dbReference>
<dbReference type="OrthoDB" id="940928at2"/>